<proteinExistence type="predicted"/>
<protein>
    <recommendedName>
        <fullName evidence="1">YlxR domain-containing protein</fullName>
    </recommendedName>
</protein>
<dbReference type="AlphaFoldDB" id="A0A4R1K8W9"/>
<sequence>MKRVIRTCVSCGVKREKTELIRFVYSDEPQEDAKGNRQGRGAYVCDNEKCREIGLNRKKLTRSLLSNQLRRTR</sequence>
<dbReference type="OrthoDB" id="5518171at2"/>
<dbReference type="Pfam" id="PF04296">
    <property type="entry name" value="YlxR"/>
    <property type="match status" value="1"/>
</dbReference>
<reference evidence="2 3" key="1">
    <citation type="submission" date="2019-03" db="EMBL/GenBank/DDBJ databases">
        <title>Genomic Encyclopedia of Type Strains, Phase IV (KMG-IV): sequencing the most valuable type-strain genomes for metagenomic binning, comparative biology and taxonomic classification.</title>
        <authorList>
            <person name="Goeker M."/>
        </authorList>
    </citation>
    <scope>NUCLEOTIDE SEQUENCE [LARGE SCALE GENOMIC DNA]</scope>
    <source>
        <strain evidence="2 3">DSM 24984</strain>
    </source>
</reference>
<evidence type="ECO:0000313" key="3">
    <source>
        <dbReference type="Proteomes" id="UP000294614"/>
    </source>
</evidence>
<dbReference type="Gene3D" id="3.30.1230.10">
    <property type="entry name" value="YlxR-like"/>
    <property type="match status" value="1"/>
</dbReference>
<keyword evidence="3" id="KW-1185">Reference proteome</keyword>
<dbReference type="RefSeq" id="WP_132873680.1">
    <property type="nucleotide sequence ID" value="NZ_JBLJBI010000043.1"/>
</dbReference>
<gene>
    <name evidence="2" type="ORF">C8D98_1695</name>
</gene>
<name>A0A4R1K8W9_9BACT</name>
<dbReference type="EMBL" id="SMGG01000004">
    <property type="protein sequence ID" value="TCK60816.1"/>
    <property type="molecule type" value="Genomic_DNA"/>
</dbReference>
<organism evidence="2 3">
    <name type="scientific">Seleniivibrio woodruffii</name>
    <dbReference type="NCBI Taxonomy" id="1078050"/>
    <lineage>
        <taxon>Bacteria</taxon>
        <taxon>Pseudomonadati</taxon>
        <taxon>Deferribacterota</taxon>
        <taxon>Deferribacteres</taxon>
        <taxon>Deferribacterales</taxon>
        <taxon>Geovibrionaceae</taxon>
        <taxon>Seleniivibrio</taxon>
    </lineage>
</organism>
<dbReference type="SUPFAM" id="SSF64376">
    <property type="entry name" value="YlxR-like"/>
    <property type="match status" value="1"/>
</dbReference>
<dbReference type="PANTHER" id="PTHR34215">
    <property type="entry name" value="BLL0784 PROTEIN"/>
    <property type="match status" value="1"/>
</dbReference>
<comment type="caution">
    <text evidence="2">The sequence shown here is derived from an EMBL/GenBank/DDBJ whole genome shotgun (WGS) entry which is preliminary data.</text>
</comment>
<dbReference type="PANTHER" id="PTHR34215:SF1">
    <property type="entry name" value="YLXR DOMAIN-CONTAINING PROTEIN"/>
    <property type="match status" value="1"/>
</dbReference>
<dbReference type="Proteomes" id="UP000294614">
    <property type="component" value="Unassembled WGS sequence"/>
</dbReference>
<evidence type="ECO:0000313" key="2">
    <source>
        <dbReference type="EMBL" id="TCK60816.1"/>
    </source>
</evidence>
<feature type="domain" description="YlxR" evidence="1">
    <location>
        <begin position="6"/>
        <end position="65"/>
    </location>
</feature>
<accession>A0A4R1K8W9</accession>
<dbReference type="InterPro" id="IPR035931">
    <property type="entry name" value="YlxR-like_sf"/>
</dbReference>
<evidence type="ECO:0000259" key="1">
    <source>
        <dbReference type="Pfam" id="PF04296"/>
    </source>
</evidence>
<dbReference type="InterPro" id="IPR037465">
    <property type="entry name" value="YlxR"/>
</dbReference>
<dbReference type="InterPro" id="IPR007393">
    <property type="entry name" value="YlxR_dom"/>
</dbReference>